<dbReference type="AlphaFoldDB" id="A0A5B7F7Z8"/>
<name>A0A5B7F7Z8_PORTR</name>
<evidence type="ECO:0000313" key="3">
    <source>
        <dbReference type="Proteomes" id="UP000324222"/>
    </source>
</evidence>
<feature type="region of interest" description="Disordered" evidence="1">
    <location>
        <begin position="27"/>
        <end position="81"/>
    </location>
</feature>
<gene>
    <name evidence="2" type="ORF">E2C01_035028</name>
</gene>
<organism evidence="2 3">
    <name type="scientific">Portunus trituberculatus</name>
    <name type="common">Swimming crab</name>
    <name type="synonym">Neptunus trituberculatus</name>
    <dbReference type="NCBI Taxonomy" id="210409"/>
    <lineage>
        <taxon>Eukaryota</taxon>
        <taxon>Metazoa</taxon>
        <taxon>Ecdysozoa</taxon>
        <taxon>Arthropoda</taxon>
        <taxon>Crustacea</taxon>
        <taxon>Multicrustacea</taxon>
        <taxon>Malacostraca</taxon>
        <taxon>Eumalacostraca</taxon>
        <taxon>Eucarida</taxon>
        <taxon>Decapoda</taxon>
        <taxon>Pleocyemata</taxon>
        <taxon>Brachyura</taxon>
        <taxon>Eubrachyura</taxon>
        <taxon>Portunoidea</taxon>
        <taxon>Portunidae</taxon>
        <taxon>Portuninae</taxon>
        <taxon>Portunus</taxon>
    </lineage>
</organism>
<protein>
    <submittedName>
        <fullName evidence="2">Uncharacterized protein</fullName>
    </submittedName>
</protein>
<dbReference type="EMBL" id="VSRR010005056">
    <property type="protein sequence ID" value="MPC41436.1"/>
    <property type="molecule type" value="Genomic_DNA"/>
</dbReference>
<evidence type="ECO:0000256" key="1">
    <source>
        <dbReference type="SAM" id="MobiDB-lite"/>
    </source>
</evidence>
<feature type="compositionally biased region" description="Basic and acidic residues" evidence="1">
    <location>
        <begin position="57"/>
        <end position="73"/>
    </location>
</feature>
<evidence type="ECO:0000313" key="2">
    <source>
        <dbReference type="EMBL" id="MPC41436.1"/>
    </source>
</evidence>
<reference evidence="2 3" key="1">
    <citation type="submission" date="2019-05" db="EMBL/GenBank/DDBJ databases">
        <title>Another draft genome of Portunus trituberculatus and its Hox gene families provides insights of decapod evolution.</title>
        <authorList>
            <person name="Jeong J.-H."/>
            <person name="Song I."/>
            <person name="Kim S."/>
            <person name="Choi T."/>
            <person name="Kim D."/>
            <person name="Ryu S."/>
            <person name="Kim W."/>
        </authorList>
    </citation>
    <scope>NUCLEOTIDE SEQUENCE [LARGE SCALE GENOMIC DNA]</scope>
    <source>
        <tissue evidence="2">Muscle</tissue>
    </source>
</reference>
<dbReference type="Proteomes" id="UP000324222">
    <property type="component" value="Unassembled WGS sequence"/>
</dbReference>
<keyword evidence="3" id="KW-1185">Reference proteome</keyword>
<accession>A0A5B7F7Z8</accession>
<feature type="compositionally biased region" description="Basic and acidic residues" evidence="1">
    <location>
        <begin position="40"/>
        <end position="50"/>
    </location>
</feature>
<proteinExistence type="predicted"/>
<comment type="caution">
    <text evidence="2">The sequence shown here is derived from an EMBL/GenBank/DDBJ whole genome shotgun (WGS) entry which is preliminary data.</text>
</comment>
<sequence length="81" mass="9332">MVLYLVMVVVIPRREWKQKLTGKHSWWRRTRAGGKGGAKKSRDATPRPDDASIPQLRSEELISSRQQDYHDSTRPANTCLL</sequence>